<accession>A0A7W8ZBF0</accession>
<dbReference type="SUPFAM" id="SSF50249">
    <property type="entry name" value="Nucleic acid-binding proteins"/>
    <property type="match status" value="1"/>
</dbReference>
<evidence type="ECO:0000313" key="5">
    <source>
        <dbReference type="Proteomes" id="UP000588112"/>
    </source>
</evidence>
<evidence type="ECO:0000313" key="4">
    <source>
        <dbReference type="EMBL" id="MBB5630929.1"/>
    </source>
</evidence>
<reference evidence="4 5" key="1">
    <citation type="submission" date="2020-08" db="EMBL/GenBank/DDBJ databases">
        <title>Sequencing the genomes of 1000 actinobacteria strains.</title>
        <authorList>
            <person name="Klenk H.-P."/>
        </authorList>
    </citation>
    <scope>NUCLEOTIDE SEQUENCE [LARGE SCALE GENOMIC DNA]</scope>
    <source>
        <strain evidence="4 5">DSM 45790</strain>
    </source>
</reference>
<organism evidence="4 5">
    <name type="scientific">Sphaerisporangium krabiense</name>
    <dbReference type="NCBI Taxonomy" id="763782"/>
    <lineage>
        <taxon>Bacteria</taxon>
        <taxon>Bacillati</taxon>
        <taxon>Actinomycetota</taxon>
        <taxon>Actinomycetes</taxon>
        <taxon>Streptosporangiales</taxon>
        <taxon>Streptosporangiaceae</taxon>
        <taxon>Sphaerisporangium</taxon>
    </lineage>
</organism>
<dbReference type="PROSITE" id="PS50935">
    <property type="entry name" value="SSB"/>
    <property type="match status" value="1"/>
</dbReference>
<dbReference type="Proteomes" id="UP000588112">
    <property type="component" value="Unassembled WGS sequence"/>
</dbReference>
<keyword evidence="5" id="KW-1185">Reference proteome</keyword>
<proteinExistence type="predicted"/>
<keyword evidence="1 2" id="KW-0238">DNA-binding</keyword>
<feature type="region of interest" description="Disordered" evidence="3">
    <location>
        <begin position="141"/>
        <end position="171"/>
    </location>
</feature>
<feature type="compositionally biased region" description="Gly residues" evidence="3">
    <location>
        <begin position="234"/>
        <end position="245"/>
    </location>
</feature>
<protein>
    <submittedName>
        <fullName evidence="4">Single-stranded DNA-binding protein</fullName>
    </submittedName>
</protein>
<evidence type="ECO:0000256" key="3">
    <source>
        <dbReference type="SAM" id="MobiDB-lite"/>
    </source>
</evidence>
<dbReference type="GO" id="GO:0003697">
    <property type="term" value="F:single-stranded DNA binding"/>
    <property type="evidence" value="ECO:0007669"/>
    <property type="project" value="InterPro"/>
</dbReference>
<comment type="caution">
    <text evidence="4">The sequence shown here is derived from an EMBL/GenBank/DDBJ whole genome shotgun (WGS) entry which is preliminary data.</text>
</comment>
<dbReference type="Gene3D" id="2.40.50.140">
    <property type="entry name" value="Nucleic acid-binding proteins"/>
    <property type="match status" value="1"/>
</dbReference>
<dbReference type="InterPro" id="IPR012340">
    <property type="entry name" value="NA-bd_OB-fold"/>
</dbReference>
<dbReference type="InterPro" id="IPR000424">
    <property type="entry name" value="Primosome_PriB/ssb"/>
</dbReference>
<dbReference type="EMBL" id="JACHBR010000002">
    <property type="protein sequence ID" value="MBB5630929.1"/>
    <property type="molecule type" value="Genomic_DNA"/>
</dbReference>
<sequence>MGTSSFPQNDARPSCVSSAVRRMVPEPIRPNRGGIPMEAIPHRNMVTLVGRVSRVPTMRELPSGDRVTSWGLAVRRPAGHPSNKKSDGIACVAFDCEVSAVVTHWEVNDVVSVEGALHHRFRGTSGIGASTYEVEVHRARRLEQAPTSRRTTAGVGARAESGPAAPGTTPVGLLPPAVAPLTARPPTPISAGPGKASVPAPFVPAASARAVASRGVAGSLAPLPVAVEVGAGQGVMSGAGEGSVRGEGAEDQPGTGLGAE</sequence>
<dbReference type="AlphaFoldDB" id="A0A7W8ZBF0"/>
<feature type="region of interest" description="Disordered" evidence="3">
    <location>
        <begin position="234"/>
        <end position="260"/>
    </location>
</feature>
<evidence type="ECO:0000256" key="1">
    <source>
        <dbReference type="ARBA" id="ARBA00023125"/>
    </source>
</evidence>
<evidence type="ECO:0000256" key="2">
    <source>
        <dbReference type="PROSITE-ProRule" id="PRU00252"/>
    </source>
</evidence>
<dbReference type="Pfam" id="PF00436">
    <property type="entry name" value="SSB"/>
    <property type="match status" value="1"/>
</dbReference>
<gene>
    <name evidence="4" type="ORF">BJ981_006693</name>
</gene>
<dbReference type="CDD" id="cd04496">
    <property type="entry name" value="SSB_OBF"/>
    <property type="match status" value="1"/>
</dbReference>
<name>A0A7W8ZBF0_9ACTN</name>